<dbReference type="Gene3D" id="1.10.10.60">
    <property type="entry name" value="Homeodomain-like"/>
    <property type="match status" value="2"/>
</dbReference>
<gene>
    <name evidence="13" type="ordered locus">Mahau_0123</name>
</gene>
<name>F3ZVX2_MAHA5</name>
<dbReference type="InterPro" id="IPR001789">
    <property type="entry name" value="Sig_transdc_resp-reg_receiver"/>
</dbReference>
<comment type="function">
    <text evidence="9">May play the central regulatory role in sporulation. It may be an element of the effector pathway responsible for the activation of sporulation genes in response to nutritional stress. Spo0A may act in concert with spo0H (a sigma factor) to control the expression of some genes that are critical to the sporulation process.</text>
</comment>
<dbReference type="HOGENOM" id="CLU_000445_5_0_9"/>
<evidence type="ECO:0000259" key="11">
    <source>
        <dbReference type="PROSITE" id="PS01124"/>
    </source>
</evidence>
<organism evidence="13 14">
    <name type="scientific">Mahella australiensis (strain DSM 15567 / CIP 107919 / 50-1 BON)</name>
    <dbReference type="NCBI Taxonomy" id="697281"/>
    <lineage>
        <taxon>Bacteria</taxon>
        <taxon>Bacillati</taxon>
        <taxon>Bacillota</taxon>
        <taxon>Clostridia</taxon>
        <taxon>Thermoanaerobacterales</taxon>
        <taxon>Thermoanaerobacterales Family IV. Incertae Sedis</taxon>
        <taxon>Mahella</taxon>
    </lineage>
</organism>
<keyword evidence="3" id="KW-0963">Cytoplasm</keyword>
<protein>
    <recommendedName>
        <fullName evidence="2">Stage 0 sporulation protein A homolog</fullName>
    </recommendedName>
</protein>
<dbReference type="GO" id="GO:0000160">
    <property type="term" value="P:phosphorelay signal transduction system"/>
    <property type="evidence" value="ECO:0007669"/>
    <property type="project" value="UniProtKB-KW"/>
</dbReference>
<feature type="domain" description="Response regulatory" evidence="12">
    <location>
        <begin position="3"/>
        <end position="120"/>
    </location>
</feature>
<dbReference type="GO" id="GO:0003700">
    <property type="term" value="F:DNA-binding transcription factor activity"/>
    <property type="evidence" value="ECO:0007669"/>
    <property type="project" value="InterPro"/>
</dbReference>
<evidence type="ECO:0000313" key="13">
    <source>
        <dbReference type="EMBL" id="AEE95346.1"/>
    </source>
</evidence>
<keyword evidence="4 10" id="KW-0597">Phosphoprotein</keyword>
<reference evidence="14" key="1">
    <citation type="submission" date="2010-11" db="EMBL/GenBank/DDBJ databases">
        <title>The complete genome of Mahella australiensis DSM 15567.</title>
        <authorList>
            <consortium name="US DOE Joint Genome Institute (JGI-PGF)"/>
            <person name="Lucas S."/>
            <person name="Copeland A."/>
            <person name="Lapidus A."/>
            <person name="Bruce D."/>
            <person name="Goodwin L."/>
            <person name="Pitluck S."/>
            <person name="Kyrpides N."/>
            <person name="Mavromatis K."/>
            <person name="Pagani I."/>
            <person name="Ivanova N."/>
            <person name="Teshima H."/>
            <person name="Brettin T."/>
            <person name="Detter J.C."/>
            <person name="Han C."/>
            <person name="Tapia R."/>
            <person name="Land M."/>
            <person name="Hauser L."/>
            <person name="Markowitz V."/>
            <person name="Cheng J.-F."/>
            <person name="Hugenholtz P."/>
            <person name="Woyke T."/>
            <person name="Wu D."/>
            <person name="Spring S."/>
            <person name="Pukall R."/>
            <person name="Steenblock K."/>
            <person name="Schneider S."/>
            <person name="Klenk H.-P."/>
            <person name="Eisen J.A."/>
        </authorList>
    </citation>
    <scope>NUCLEOTIDE SEQUENCE [LARGE SCALE GENOMIC DNA]</scope>
    <source>
        <strain evidence="14">DSM 15567 / CIP 107919 / 50-1 BON</strain>
    </source>
</reference>
<feature type="domain" description="HTH araC/xylS-type" evidence="11">
    <location>
        <begin position="401"/>
        <end position="497"/>
    </location>
</feature>
<dbReference type="SUPFAM" id="SSF46689">
    <property type="entry name" value="Homeodomain-like"/>
    <property type="match status" value="2"/>
</dbReference>
<evidence type="ECO:0000256" key="1">
    <source>
        <dbReference type="ARBA" id="ARBA00004496"/>
    </source>
</evidence>
<sequence>MLKVLLIDDEPIIRNGLKTIIDWNKYGFEIVGDAADGMDGLNKCEELSPDLVIADVRMPGMDGLEMIEALQNKGINCKFIILSAYSDFEYAQKAIELGAKFYILKPIEESELIDKLEKVYETIKNERKIKQSIFLSRDKALENIILGRYEESYNEIYNLGFPWKVYQVVLLHLCEESTQAKEIVRDKMSELVLYRFRGYAVDVEGDTCLLMENDRYDQALICFFADALSRLERTLNIRLFVALGQPVCNAGDINASYVHARRLMNQRFLLSQDGVIADVQDSQLDMAVCDMDVLLDRLYGAVDSGNTLRVTELIEDFKNSFILKNASEELIKISYVNLYTMIVDRIRASEKSLSEGVFINESIIDKAYSALHLKELHEGIKGKLISLSEELARKRPYSLMEKILDYIDRNCNQDIKLNKLADIFGYNSAYLGKLFKDFTGDNFNDYLNKTRIEKAKEFLQAGMKVSQAAEKAGYKDVDYFYRMFKRYTGDIPSAYKK</sequence>
<dbReference type="InterPro" id="IPR011006">
    <property type="entry name" value="CheY-like_superfamily"/>
</dbReference>
<dbReference type="Pfam" id="PF12833">
    <property type="entry name" value="HTH_18"/>
    <property type="match status" value="1"/>
</dbReference>
<dbReference type="STRING" id="697281.Mahau_0123"/>
<dbReference type="AlphaFoldDB" id="F3ZVX2"/>
<evidence type="ECO:0000256" key="8">
    <source>
        <dbReference type="ARBA" id="ARBA00023163"/>
    </source>
</evidence>
<dbReference type="eggNOG" id="COG4753">
    <property type="taxonomic scope" value="Bacteria"/>
</dbReference>
<evidence type="ECO:0000256" key="2">
    <source>
        <dbReference type="ARBA" id="ARBA00018672"/>
    </source>
</evidence>
<dbReference type="SMART" id="SM00342">
    <property type="entry name" value="HTH_ARAC"/>
    <property type="match status" value="1"/>
</dbReference>
<dbReference type="OrthoDB" id="9779969at2"/>
<dbReference type="Proteomes" id="UP000008457">
    <property type="component" value="Chromosome"/>
</dbReference>
<dbReference type="GO" id="GO:0005737">
    <property type="term" value="C:cytoplasm"/>
    <property type="evidence" value="ECO:0007669"/>
    <property type="project" value="UniProtKB-SubCell"/>
</dbReference>
<keyword evidence="8" id="KW-0804">Transcription</keyword>
<keyword evidence="6" id="KW-0805">Transcription regulation</keyword>
<evidence type="ECO:0000256" key="5">
    <source>
        <dbReference type="ARBA" id="ARBA00023012"/>
    </source>
</evidence>
<accession>F3ZVX2</accession>
<evidence type="ECO:0000256" key="9">
    <source>
        <dbReference type="ARBA" id="ARBA00024867"/>
    </source>
</evidence>
<evidence type="ECO:0000256" key="10">
    <source>
        <dbReference type="PROSITE-ProRule" id="PRU00169"/>
    </source>
</evidence>
<dbReference type="InterPro" id="IPR051552">
    <property type="entry name" value="HptR"/>
</dbReference>
<dbReference type="SUPFAM" id="SSF52172">
    <property type="entry name" value="CheY-like"/>
    <property type="match status" value="1"/>
</dbReference>
<keyword evidence="14" id="KW-1185">Reference proteome</keyword>
<evidence type="ECO:0000256" key="4">
    <source>
        <dbReference type="ARBA" id="ARBA00022553"/>
    </source>
</evidence>
<dbReference type="KEGG" id="mas:Mahau_0123"/>
<dbReference type="InterPro" id="IPR009057">
    <property type="entry name" value="Homeodomain-like_sf"/>
</dbReference>
<dbReference type="InterPro" id="IPR018060">
    <property type="entry name" value="HTH_AraC"/>
</dbReference>
<dbReference type="PROSITE" id="PS50110">
    <property type="entry name" value="RESPONSE_REGULATORY"/>
    <property type="match status" value="1"/>
</dbReference>
<dbReference type="EMBL" id="CP002360">
    <property type="protein sequence ID" value="AEE95346.1"/>
    <property type="molecule type" value="Genomic_DNA"/>
</dbReference>
<keyword evidence="5" id="KW-0902">Two-component regulatory system</keyword>
<evidence type="ECO:0000313" key="14">
    <source>
        <dbReference type="Proteomes" id="UP000008457"/>
    </source>
</evidence>
<feature type="modified residue" description="4-aspartylphosphate" evidence="10">
    <location>
        <position position="55"/>
    </location>
</feature>
<dbReference type="CDD" id="cd17536">
    <property type="entry name" value="REC_YesN-like"/>
    <property type="match status" value="1"/>
</dbReference>
<evidence type="ECO:0000256" key="7">
    <source>
        <dbReference type="ARBA" id="ARBA00023125"/>
    </source>
</evidence>
<dbReference type="eggNOG" id="COG2207">
    <property type="taxonomic scope" value="Bacteria"/>
</dbReference>
<evidence type="ECO:0000256" key="6">
    <source>
        <dbReference type="ARBA" id="ARBA00023015"/>
    </source>
</evidence>
<evidence type="ECO:0000259" key="12">
    <source>
        <dbReference type="PROSITE" id="PS50110"/>
    </source>
</evidence>
<evidence type="ECO:0000256" key="3">
    <source>
        <dbReference type="ARBA" id="ARBA00022490"/>
    </source>
</evidence>
<keyword evidence="7" id="KW-0238">DNA-binding</keyword>
<reference evidence="13 14" key="2">
    <citation type="journal article" date="2011" name="Stand. Genomic Sci.">
        <title>Complete genome sequence of Mahella australiensis type strain (50-1 BON).</title>
        <authorList>
            <person name="Sikorski J."/>
            <person name="Teshima H."/>
            <person name="Nolan M."/>
            <person name="Lucas S."/>
            <person name="Hammon N."/>
            <person name="Deshpande S."/>
            <person name="Cheng J.F."/>
            <person name="Pitluck S."/>
            <person name="Liolios K."/>
            <person name="Pagani I."/>
            <person name="Ivanova N."/>
            <person name="Huntemann M."/>
            <person name="Mavromatis K."/>
            <person name="Ovchinikova G."/>
            <person name="Pati A."/>
            <person name="Tapia R."/>
            <person name="Han C."/>
            <person name="Goodwin L."/>
            <person name="Chen A."/>
            <person name="Palaniappan K."/>
            <person name="Land M."/>
            <person name="Hauser L."/>
            <person name="Ngatchou-Djao O.D."/>
            <person name="Rohde M."/>
            <person name="Pukall R."/>
            <person name="Spring S."/>
            <person name="Abt B."/>
            <person name="Goker M."/>
            <person name="Detter J.C."/>
            <person name="Woyke T."/>
            <person name="Bristow J."/>
            <person name="Markowitz V."/>
            <person name="Hugenholtz P."/>
            <person name="Eisen J.A."/>
            <person name="Kyrpides N.C."/>
            <person name="Klenk H.P."/>
            <person name="Lapidus A."/>
        </authorList>
    </citation>
    <scope>NUCLEOTIDE SEQUENCE [LARGE SCALE GENOMIC DNA]</scope>
    <source>
        <strain evidence="14">DSM 15567 / CIP 107919 / 50-1 BON</strain>
    </source>
</reference>
<comment type="subcellular location">
    <subcellularLocation>
        <location evidence="1">Cytoplasm</location>
    </subcellularLocation>
</comment>
<proteinExistence type="predicted"/>
<dbReference type="RefSeq" id="WP_013779780.1">
    <property type="nucleotide sequence ID" value="NC_015520.1"/>
</dbReference>
<dbReference type="SMART" id="SM00448">
    <property type="entry name" value="REC"/>
    <property type="match status" value="1"/>
</dbReference>
<dbReference type="Gene3D" id="3.40.50.2300">
    <property type="match status" value="1"/>
</dbReference>
<dbReference type="PANTHER" id="PTHR42713">
    <property type="entry name" value="HISTIDINE KINASE-RELATED"/>
    <property type="match status" value="1"/>
</dbReference>
<dbReference type="Pfam" id="PF00072">
    <property type="entry name" value="Response_reg"/>
    <property type="match status" value="1"/>
</dbReference>
<dbReference type="PANTHER" id="PTHR42713:SF3">
    <property type="entry name" value="TRANSCRIPTIONAL REGULATORY PROTEIN HPTR"/>
    <property type="match status" value="1"/>
</dbReference>
<dbReference type="PROSITE" id="PS01124">
    <property type="entry name" value="HTH_ARAC_FAMILY_2"/>
    <property type="match status" value="1"/>
</dbReference>
<dbReference type="GO" id="GO:0043565">
    <property type="term" value="F:sequence-specific DNA binding"/>
    <property type="evidence" value="ECO:0007669"/>
    <property type="project" value="InterPro"/>
</dbReference>